<dbReference type="PANTHER" id="PTHR21581:SF6">
    <property type="entry name" value="TRAFFICKING PROTEIN PARTICLE COMPLEX SUBUNIT 12"/>
    <property type="match status" value="1"/>
</dbReference>
<keyword evidence="12" id="KW-0133">Cell shape</keyword>
<dbReference type="InterPro" id="IPR043131">
    <property type="entry name" value="BCAT-like_N"/>
</dbReference>
<dbReference type="GO" id="GO:0006508">
    <property type="term" value="P:proteolysis"/>
    <property type="evidence" value="ECO:0007669"/>
    <property type="project" value="UniProtKB-KW"/>
</dbReference>
<comment type="function">
    <text evidence="2">Removes C-terminal D-alanyl residues from sugar-peptide cell wall precursors.</text>
</comment>
<comment type="catalytic activity">
    <reaction evidence="16">
        <text>Preferential cleavage: (Ac)2-L-Lys-D-Ala-|-D-Ala. Also transpeptidation of peptidyl-alanyl moieties that are N-acyl substituents of D-alanine.</text>
        <dbReference type="EC" id="3.4.16.4"/>
    </reaction>
</comment>
<keyword evidence="14" id="KW-0028">Amino-acid biosynthesis</keyword>
<reference evidence="18" key="1">
    <citation type="submission" date="2020-11" db="EMBL/GenBank/DDBJ databases">
        <authorList>
            <person name="Tran Van P."/>
        </authorList>
    </citation>
    <scope>NUCLEOTIDE SEQUENCE</scope>
</reference>
<dbReference type="InterPro" id="IPR001544">
    <property type="entry name" value="Aminotrans_IV"/>
</dbReference>
<evidence type="ECO:0000256" key="15">
    <source>
        <dbReference type="ARBA" id="ARBA00023316"/>
    </source>
</evidence>
<dbReference type="Pfam" id="PF07943">
    <property type="entry name" value="PBP5_C"/>
    <property type="match status" value="1"/>
</dbReference>
<dbReference type="InterPro" id="IPR036038">
    <property type="entry name" value="Aminotransferase-like"/>
</dbReference>
<evidence type="ECO:0000256" key="3">
    <source>
        <dbReference type="ARBA" id="ARBA00004752"/>
    </source>
</evidence>
<gene>
    <name evidence="18" type="ORF">CTOB1V02_LOCUS13323</name>
</gene>
<evidence type="ECO:0000256" key="14">
    <source>
        <dbReference type="ARBA" id="ARBA00023304"/>
    </source>
</evidence>
<dbReference type="InterPro" id="IPR018044">
    <property type="entry name" value="Peptidase_S11"/>
</dbReference>
<dbReference type="CDD" id="cd01558">
    <property type="entry name" value="D-AAT_like"/>
    <property type="match status" value="1"/>
</dbReference>
<proteinExistence type="inferred from homology"/>
<evidence type="ECO:0000256" key="6">
    <source>
        <dbReference type="ARBA" id="ARBA00012448"/>
    </source>
</evidence>
<keyword evidence="14" id="KW-0100">Branched-chain amino acid biosynthesis</keyword>
<dbReference type="OrthoDB" id="10254188at2759"/>
<keyword evidence="9" id="KW-0732">Signal</keyword>
<evidence type="ECO:0000256" key="13">
    <source>
        <dbReference type="ARBA" id="ARBA00022984"/>
    </source>
</evidence>
<dbReference type="SUPFAM" id="SSF69189">
    <property type="entry name" value="Penicillin-binding protein associated domain"/>
    <property type="match status" value="1"/>
</dbReference>
<comment type="similarity">
    <text evidence="5">Belongs to the class-IV pyridoxal-phosphate-dependent aminotransferase family.</text>
</comment>
<evidence type="ECO:0000256" key="9">
    <source>
        <dbReference type="ARBA" id="ARBA00022729"/>
    </source>
</evidence>
<evidence type="ECO:0000256" key="2">
    <source>
        <dbReference type="ARBA" id="ARBA00003217"/>
    </source>
</evidence>
<dbReference type="Gene3D" id="3.30.470.10">
    <property type="match status" value="1"/>
</dbReference>
<dbReference type="InterPro" id="IPR018300">
    <property type="entry name" value="Aminotrans_IV_CS"/>
</dbReference>
<evidence type="ECO:0000256" key="16">
    <source>
        <dbReference type="ARBA" id="ARBA00034000"/>
    </source>
</evidence>
<dbReference type="InterPro" id="IPR012338">
    <property type="entry name" value="Beta-lactam/transpept-like"/>
</dbReference>
<feature type="non-terminal residue" evidence="18">
    <location>
        <position position="1"/>
    </location>
</feature>
<comment type="pathway">
    <text evidence="3">Cell wall biogenesis; peptidoglycan biosynthesis.</text>
</comment>
<evidence type="ECO:0000256" key="10">
    <source>
        <dbReference type="ARBA" id="ARBA00022801"/>
    </source>
</evidence>
<keyword evidence="15" id="KW-0961">Cell wall biogenesis/degradation</keyword>
<dbReference type="SUPFAM" id="SSF117991">
    <property type="entry name" value="YbeD/HP0495-like"/>
    <property type="match status" value="1"/>
</dbReference>
<evidence type="ECO:0000256" key="1">
    <source>
        <dbReference type="ARBA" id="ARBA00001933"/>
    </source>
</evidence>
<dbReference type="PANTHER" id="PTHR21581">
    <property type="entry name" value="D-ALANYL-D-ALANINE CARBOXYPEPTIDASE"/>
    <property type="match status" value="1"/>
</dbReference>
<dbReference type="Pfam" id="PF01063">
    <property type="entry name" value="Aminotran_4"/>
    <property type="match status" value="1"/>
</dbReference>
<dbReference type="InterPro" id="IPR001967">
    <property type="entry name" value="Peptidase_S11_N"/>
</dbReference>
<dbReference type="InterPro" id="IPR012907">
    <property type="entry name" value="Peptidase_S11_C"/>
</dbReference>
<dbReference type="PRINTS" id="PR00725">
    <property type="entry name" value="DADACBPTASE1"/>
</dbReference>
<dbReference type="InterPro" id="IPR015956">
    <property type="entry name" value="Peniciliin-bd_prot_C_sf"/>
</dbReference>
<keyword evidence="11 17" id="KW-0663">Pyridoxal phosphate</keyword>
<dbReference type="GO" id="GO:0009002">
    <property type="term" value="F:serine-type D-Ala-D-Ala carboxypeptidase activity"/>
    <property type="evidence" value="ECO:0007669"/>
    <property type="project" value="UniProtKB-EC"/>
</dbReference>
<evidence type="ECO:0000256" key="8">
    <source>
        <dbReference type="ARBA" id="ARBA00022670"/>
    </source>
</evidence>
<evidence type="ECO:0000256" key="7">
    <source>
        <dbReference type="ARBA" id="ARBA00022645"/>
    </source>
</evidence>
<organism evidence="18">
    <name type="scientific">Cyprideis torosa</name>
    <dbReference type="NCBI Taxonomy" id="163714"/>
    <lineage>
        <taxon>Eukaryota</taxon>
        <taxon>Metazoa</taxon>
        <taxon>Ecdysozoa</taxon>
        <taxon>Arthropoda</taxon>
        <taxon>Crustacea</taxon>
        <taxon>Oligostraca</taxon>
        <taxon>Ostracoda</taxon>
        <taxon>Podocopa</taxon>
        <taxon>Podocopida</taxon>
        <taxon>Cytherocopina</taxon>
        <taxon>Cytheroidea</taxon>
        <taxon>Cytherideidae</taxon>
        <taxon>Cyprideis</taxon>
    </lineage>
</organism>
<keyword evidence="7" id="KW-0121">Carboxypeptidase</keyword>
<evidence type="ECO:0000313" key="18">
    <source>
        <dbReference type="EMBL" id="CAD7235508.1"/>
    </source>
</evidence>
<dbReference type="Gene3D" id="2.60.410.10">
    <property type="entry name" value="D-Ala-D-Ala carboxypeptidase, C-terminal domain"/>
    <property type="match status" value="1"/>
</dbReference>
<evidence type="ECO:0000256" key="12">
    <source>
        <dbReference type="ARBA" id="ARBA00022960"/>
    </source>
</evidence>
<dbReference type="Gene3D" id="3.20.10.10">
    <property type="entry name" value="D-amino Acid Aminotransferase, subunit A, domain 2"/>
    <property type="match status" value="1"/>
</dbReference>
<comment type="similarity">
    <text evidence="4">Belongs to the peptidase S11 family.</text>
</comment>
<dbReference type="Gene3D" id="3.30.70.260">
    <property type="match status" value="1"/>
</dbReference>
<accession>A0A7R8ZV52</accession>
<evidence type="ECO:0000256" key="17">
    <source>
        <dbReference type="RuleBase" id="RU004516"/>
    </source>
</evidence>
<keyword evidence="8" id="KW-0645">Protease</keyword>
<name>A0A7R8ZV52_9CRUS</name>
<sequence>MIEVRSIWLLALFYLASTVTFAAARPIPKPPALQASGYLLADFNSGAILAEDNAHQQIEPASITKIMTAYVVYRALAEGSISESDQVLVSKKAWQMEGSRMFIEVDTQVGVADLLKGLAIQSGNDAAVALAEHVAGSEEGMVVLMNRQAQRLGMTESYFANVTGLPAEGHVMSATDIMILVKALITEFPDRYKLYSEKSFKYNEIKQDNRNRLLWLDKSVDGVKTGHTESAGYCLVSSAEREGMRLIAVVLGTQSDNARTSQSRTLINYGYRFYETRRLYPADESLADARVWKGQADNVKLGLEKDLYVTFPRGQYDQLDAKLDRQRIIEAPIPVGASLGEVTVSLDDEVLTSRPLIAMQGVEEGGFFRNIVDSVLLCIAYLNGRFQLLERTSIPVLDRGFIFGDGIYEVVPVYGGKPFQSVGIEDPLTELQWVQTLRDLVEQNDEDDVGVYIQVTRGVAPRQHAFPEDTKPTVFMMVQDLPKDAPADDSVGLSAMTSEDFRWMRCDIKSVSLLANVMLKQMAVEQGADEMILLRNGYVTEGASSNVFAVVSGEVLTPPLSGLLLGGITRRVVVDLCRKHSMPLREAALSLRSLQHADEIWLTSSTKGVAPVVSLDGRPVNEGMPGPVWQQMDSWYRQRAGQVSREYGSDVDLAVVTSDEHSKEELIEFPCEYEVKVMGLDNPEFHAEVKRIITTHVADVADEHFRLKPSAKGKYVSVSASVYVESRTHLETLY</sequence>
<dbReference type="SUPFAM" id="SSF56752">
    <property type="entry name" value="D-aminoacid aminotransferase-like PLP-dependent enzymes"/>
    <property type="match status" value="1"/>
</dbReference>
<dbReference type="GO" id="GO:0008360">
    <property type="term" value="P:regulation of cell shape"/>
    <property type="evidence" value="ECO:0007669"/>
    <property type="project" value="UniProtKB-KW"/>
</dbReference>
<evidence type="ECO:0000256" key="4">
    <source>
        <dbReference type="ARBA" id="ARBA00007164"/>
    </source>
</evidence>
<dbReference type="InterPro" id="IPR007454">
    <property type="entry name" value="UPF0250_YbeD-like"/>
</dbReference>
<dbReference type="GO" id="GO:0008652">
    <property type="term" value="P:amino acid biosynthetic process"/>
    <property type="evidence" value="ECO:0007669"/>
    <property type="project" value="UniProtKB-ARBA"/>
</dbReference>
<dbReference type="EMBL" id="OB673168">
    <property type="protein sequence ID" value="CAD7235508.1"/>
    <property type="molecule type" value="Genomic_DNA"/>
</dbReference>
<keyword evidence="10" id="KW-0378">Hydrolase</keyword>
<dbReference type="UniPathway" id="UPA00219"/>
<dbReference type="EC" id="3.4.16.4" evidence="6"/>
<dbReference type="GO" id="GO:0009082">
    <property type="term" value="P:branched-chain amino acid biosynthetic process"/>
    <property type="evidence" value="ECO:0007669"/>
    <property type="project" value="UniProtKB-KW"/>
</dbReference>
<dbReference type="GO" id="GO:0071555">
    <property type="term" value="P:cell wall organization"/>
    <property type="evidence" value="ECO:0007669"/>
    <property type="project" value="UniProtKB-KW"/>
</dbReference>
<dbReference type="InterPro" id="IPR043132">
    <property type="entry name" value="BCAT-like_C"/>
</dbReference>
<dbReference type="SUPFAM" id="SSF56601">
    <property type="entry name" value="beta-lactamase/transpeptidase-like"/>
    <property type="match status" value="1"/>
</dbReference>
<evidence type="ECO:0000256" key="5">
    <source>
        <dbReference type="ARBA" id="ARBA00009320"/>
    </source>
</evidence>
<dbReference type="Pfam" id="PF04359">
    <property type="entry name" value="DUF493"/>
    <property type="match status" value="1"/>
</dbReference>
<comment type="cofactor">
    <cofactor evidence="1 17">
        <name>pyridoxal 5'-phosphate</name>
        <dbReference type="ChEBI" id="CHEBI:597326"/>
    </cofactor>
</comment>
<dbReference type="PROSITE" id="PS00770">
    <property type="entry name" value="AA_TRANSFER_CLASS_4"/>
    <property type="match status" value="1"/>
</dbReference>
<dbReference type="InterPro" id="IPR037167">
    <property type="entry name" value="Peptidase_S11_C_sf"/>
</dbReference>
<dbReference type="InterPro" id="IPR027471">
    <property type="entry name" value="YbeD-like_sf"/>
</dbReference>
<dbReference type="FunFam" id="3.20.10.10:FF:000002">
    <property type="entry name" value="D-alanine aminotransferase"/>
    <property type="match status" value="1"/>
</dbReference>
<keyword evidence="13" id="KW-0573">Peptidoglycan synthesis</keyword>
<dbReference type="Pfam" id="PF00768">
    <property type="entry name" value="Peptidase_S11"/>
    <property type="match status" value="1"/>
</dbReference>
<dbReference type="Gene3D" id="3.40.710.10">
    <property type="entry name" value="DD-peptidase/beta-lactamase superfamily"/>
    <property type="match status" value="1"/>
</dbReference>
<dbReference type="AlphaFoldDB" id="A0A7R8ZV52"/>
<protein>
    <recommendedName>
        <fullName evidence="6">serine-type D-Ala-D-Ala carboxypeptidase</fullName>
        <ecNumber evidence="6">3.4.16.4</ecNumber>
    </recommendedName>
</protein>
<dbReference type="SMART" id="SM00936">
    <property type="entry name" value="PBP5_C"/>
    <property type="match status" value="1"/>
</dbReference>
<evidence type="ECO:0000256" key="11">
    <source>
        <dbReference type="ARBA" id="ARBA00022898"/>
    </source>
</evidence>